<evidence type="ECO:0000313" key="2">
    <source>
        <dbReference type="Proteomes" id="UP000000602"/>
    </source>
</evidence>
<dbReference type="eggNOG" id="COG3467">
    <property type="taxonomic scope" value="Bacteria"/>
</dbReference>
<dbReference type="Pfam" id="PF12900">
    <property type="entry name" value="Pyridox_ox_2"/>
    <property type="match status" value="1"/>
</dbReference>
<sequence length="167" mass="19580">MLVGESNNKWEQIMRRRDKEIKERKEIDKIINRCTVCRLGMAKDNIPYIVPLSFAYDGLNIYFHTAKKGQKIEYINSNSQVCLEFETDIKLISDETSPCQWGFSFQTVFCQGMVTEITNKEKRVEALKLIIAHYSEKKWALDERMLKSVRVWQVSIKSWTGSSSKDR</sequence>
<dbReference type="InterPro" id="IPR024747">
    <property type="entry name" value="Pyridox_Oxase-rel"/>
</dbReference>
<dbReference type="InterPro" id="IPR012349">
    <property type="entry name" value="Split_barrel_FMN-bd"/>
</dbReference>
<protein>
    <submittedName>
        <fullName evidence="1">Related to nitroimidazole resistance protein</fullName>
    </submittedName>
</protein>
<dbReference type="SUPFAM" id="SSF50475">
    <property type="entry name" value="FMN-binding split barrel"/>
    <property type="match status" value="1"/>
</dbReference>
<dbReference type="EMBL" id="CR522870">
    <property type="protein sequence ID" value="CAG35039.1"/>
    <property type="molecule type" value="Genomic_DNA"/>
</dbReference>
<gene>
    <name evidence="1" type="ordered locus">DP0310</name>
</gene>
<dbReference type="Gene3D" id="2.30.110.10">
    <property type="entry name" value="Electron Transport, Fmn-binding Protein, Chain A"/>
    <property type="match status" value="1"/>
</dbReference>
<reference evidence="2" key="1">
    <citation type="journal article" date="2004" name="Environ. Microbiol.">
        <title>The genome of Desulfotalea psychrophila, a sulfate-reducing bacterium from permanently cold Arctic sediments.</title>
        <authorList>
            <person name="Rabus R."/>
            <person name="Ruepp A."/>
            <person name="Frickey T."/>
            <person name="Rattei T."/>
            <person name="Fartmann B."/>
            <person name="Stark M."/>
            <person name="Bauer M."/>
            <person name="Zibat A."/>
            <person name="Lombardot T."/>
            <person name="Becker I."/>
            <person name="Amann J."/>
            <person name="Gellner K."/>
            <person name="Teeling H."/>
            <person name="Leuschner W.D."/>
            <person name="Gloeckner F.-O."/>
            <person name="Lupas A.N."/>
            <person name="Amann R."/>
            <person name="Klenk H.-P."/>
        </authorList>
    </citation>
    <scope>NUCLEOTIDE SEQUENCE [LARGE SCALE GENOMIC DNA]</scope>
    <source>
        <strain evidence="2">DSM 12343 / LSv54</strain>
    </source>
</reference>
<accession>Q6ARI6</accession>
<keyword evidence="2" id="KW-1185">Reference proteome</keyword>
<evidence type="ECO:0000313" key="1">
    <source>
        <dbReference type="EMBL" id="CAG35039.1"/>
    </source>
</evidence>
<dbReference type="PANTHER" id="PTHR34071:SF2">
    <property type="entry name" value="FLAVIN-NUCLEOTIDE-BINDING PROTEIN"/>
    <property type="match status" value="1"/>
</dbReference>
<name>Q6ARI6_DESPS</name>
<dbReference type="STRING" id="177439.DP0310"/>
<proteinExistence type="predicted"/>
<dbReference type="KEGG" id="dps:DP0310"/>
<dbReference type="AlphaFoldDB" id="Q6ARI6"/>
<organism evidence="1 2">
    <name type="scientific">Desulfotalea psychrophila (strain LSv54 / DSM 12343)</name>
    <dbReference type="NCBI Taxonomy" id="177439"/>
    <lineage>
        <taxon>Bacteria</taxon>
        <taxon>Pseudomonadati</taxon>
        <taxon>Thermodesulfobacteriota</taxon>
        <taxon>Desulfobulbia</taxon>
        <taxon>Desulfobulbales</taxon>
        <taxon>Desulfocapsaceae</taxon>
        <taxon>Desulfotalea</taxon>
    </lineage>
</organism>
<dbReference type="HOGENOM" id="CLU_067890_1_0_7"/>
<dbReference type="Proteomes" id="UP000000602">
    <property type="component" value="Chromosome"/>
</dbReference>
<dbReference type="PANTHER" id="PTHR34071">
    <property type="entry name" value="5-NITROIMIDAZOLE ANTIBIOTICS RESISTANCE PROTEIN, NIMA-FAMILY-RELATED PROTEIN-RELATED"/>
    <property type="match status" value="1"/>
</dbReference>